<evidence type="ECO:0000313" key="2">
    <source>
        <dbReference type="EMBL" id="ROH93258.1"/>
    </source>
</evidence>
<keyword evidence="3" id="KW-1185">Reference proteome</keyword>
<dbReference type="InParanoid" id="A0A3N0VMN5"/>
<dbReference type="RefSeq" id="WP_123210113.1">
    <property type="nucleotide sequence ID" value="NZ_RJVO01000001.1"/>
</dbReference>
<dbReference type="Proteomes" id="UP000282106">
    <property type="component" value="Unassembled WGS sequence"/>
</dbReference>
<proteinExistence type="predicted"/>
<evidence type="ECO:0000313" key="3">
    <source>
        <dbReference type="Proteomes" id="UP000282106"/>
    </source>
</evidence>
<organism evidence="2 3">
    <name type="scientific">Stagnimonas aquatica</name>
    <dbReference type="NCBI Taxonomy" id="2689987"/>
    <lineage>
        <taxon>Bacteria</taxon>
        <taxon>Pseudomonadati</taxon>
        <taxon>Pseudomonadota</taxon>
        <taxon>Gammaproteobacteria</taxon>
        <taxon>Nevskiales</taxon>
        <taxon>Nevskiaceae</taxon>
        <taxon>Stagnimonas</taxon>
    </lineage>
</organism>
<comment type="caution">
    <text evidence="2">The sequence shown here is derived from an EMBL/GenBank/DDBJ whole genome shotgun (WGS) entry which is preliminary data.</text>
</comment>
<name>A0A3N0VMN5_9GAMM</name>
<evidence type="ECO:0000256" key="1">
    <source>
        <dbReference type="SAM" id="SignalP"/>
    </source>
</evidence>
<sequence>MSKKSSGRLRLGVGCSLLAVPLGAMAFPFSYGEIKGNLDTTVSAGVTMRMEAPDPSLVGITNGGTSRSVNDDDGNIGFDKGDLVSGVLKATHDLELKYQDYGLFTRVNYFYDAVASDASHREDRFNAAGLAVQDRPAYEYELGKRGRERLGSRIDMLDLFAYGRFDLAGHNLSARIGRQVVSWGESTFIGNSINSINPVDVAKIRTPGAELKEALIPTAMLWSSLQLSDSVSLEGVWLTAYDKTEIDPRGSFFSSNDFVSDDGDKAIVSFGRREDDNKSVLTPNAASSASAWVPRQGGPEVDDATKQFGAAIRYFSEALGSTEFGLYYLTYHSRTPLVSAIRGVATNAGSATPLCSASASTPGCRASFFAEFPSNIDLYGLSFNTVGPWGVALQGEYSFRPNQPLQLSGTEVLLTSLGVPSSMSPTPLTSGTYIQGWREVNMHQAQMTATKAFGPTFGAQQFLVLGEVGVTQTDLPEELRFNGPGAGLPACGFASAATLAAVSNGSCQSEGFATNTSWGYRIVSRLDFESVIGSVQMSPRLVWAHDVNGVGPTFNKDSKAITLGLALNYLQRWQADIGYTTFFGGRTYAGTDPVPPGIDINPDPAVTTLSPGDSTQSQSFATSANPNKDRDFLAISVSYAF</sequence>
<feature type="chain" id="PRO_5018043264" evidence="1">
    <location>
        <begin position="27"/>
        <end position="641"/>
    </location>
</feature>
<dbReference type="Pfam" id="PF06980">
    <property type="entry name" value="DUF1302"/>
    <property type="match status" value="1"/>
</dbReference>
<gene>
    <name evidence="2" type="ORF">ED208_01665</name>
</gene>
<accession>A0A3N0VMN5</accession>
<protein>
    <submittedName>
        <fullName evidence="2">DUF1302 domain-containing protein</fullName>
    </submittedName>
</protein>
<dbReference type="InterPro" id="IPR010727">
    <property type="entry name" value="DUF1302"/>
</dbReference>
<feature type="signal peptide" evidence="1">
    <location>
        <begin position="1"/>
        <end position="26"/>
    </location>
</feature>
<dbReference type="EMBL" id="RJVO01000001">
    <property type="protein sequence ID" value="ROH93258.1"/>
    <property type="molecule type" value="Genomic_DNA"/>
</dbReference>
<dbReference type="AlphaFoldDB" id="A0A3N0VMN5"/>
<reference evidence="2 3" key="1">
    <citation type="submission" date="2018-10" db="EMBL/GenBank/DDBJ databases">
        <authorList>
            <person name="Chen W.-M."/>
        </authorList>
    </citation>
    <scope>NUCLEOTIDE SEQUENCE [LARGE SCALE GENOMIC DNA]</scope>
    <source>
        <strain evidence="2 3">THS-13</strain>
    </source>
</reference>
<keyword evidence="1" id="KW-0732">Signal</keyword>